<dbReference type="EMBL" id="PVWG01000009">
    <property type="protein sequence ID" value="PSB19642.1"/>
    <property type="molecule type" value="Genomic_DNA"/>
</dbReference>
<proteinExistence type="predicted"/>
<dbReference type="Gene3D" id="3.40.50.2000">
    <property type="entry name" value="Glycogen Phosphorylase B"/>
    <property type="match status" value="1"/>
</dbReference>
<evidence type="ECO:0008006" key="3">
    <source>
        <dbReference type="Google" id="ProtNLM"/>
    </source>
</evidence>
<reference evidence="1 2" key="1">
    <citation type="submission" date="2018-02" db="EMBL/GenBank/DDBJ databases">
        <authorList>
            <person name="Cohen D.B."/>
            <person name="Kent A.D."/>
        </authorList>
    </citation>
    <scope>NUCLEOTIDE SEQUENCE [LARGE SCALE GENOMIC DNA]</scope>
    <source>
        <strain evidence="1 2">ULC007</strain>
    </source>
</reference>
<dbReference type="InterPro" id="IPR019994">
    <property type="entry name" value="Lipid-A-disac_synthase-rel_put"/>
</dbReference>
<dbReference type="NCBIfam" id="TIGR03492">
    <property type="entry name" value="lipid-A-disaccharide synthase-related protein"/>
    <property type="match status" value="1"/>
</dbReference>
<dbReference type="PANTHER" id="PTHR39517">
    <property type="entry name" value="SLL0192 PROTEIN"/>
    <property type="match status" value="1"/>
</dbReference>
<protein>
    <recommendedName>
        <fullName evidence="3">Lipid-A-disaccharide synthase</fullName>
    </recommendedName>
</protein>
<comment type="caution">
    <text evidence="1">The sequence shown here is derived from an EMBL/GenBank/DDBJ whole genome shotgun (WGS) entry which is preliminary data.</text>
</comment>
<accession>A0A2T1DGM2</accession>
<evidence type="ECO:0000313" key="2">
    <source>
        <dbReference type="Proteomes" id="UP000238634"/>
    </source>
</evidence>
<dbReference type="PANTHER" id="PTHR39517:SF1">
    <property type="entry name" value="LIPID-A-DISACCHARIDE SYNTHASE"/>
    <property type="match status" value="1"/>
</dbReference>
<dbReference type="AlphaFoldDB" id="A0A2T1DGM2"/>
<dbReference type="STRING" id="1920490.GCA_001895925_00205"/>
<gene>
    <name evidence="1" type="ORF">C7B65_10105</name>
</gene>
<organism evidence="1 2">
    <name type="scientific">Phormidesmis priestleyi ULC007</name>
    <dbReference type="NCBI Taxonomy" id="1920490"/>
    <lineage>
        <taxon>Bacteria</taxon>
        <taxon>Bacillati</taxon>
        <taxon>Cyanobacteriota</taxon>
        <taxon>Cyanophyceae</taxon>
        <taxon>Leptolyngbyales</taxon>
        <taxon>Leptolyngbyaceae</taxon>
        <taxon>Phormidesmis</taxon>
    </lineage>
</organism>
<dbReference type="Proteomes" id="UP000238634">
    <property type="component" value="Unassembled WGS sequence"/>
</dbReference>
<dbReference type="RefSeq" id="WP_073071777.1">
    <property type="nucleotide sequence ID" value="NZ_MPPI01000012.1"/>
</dbReference>
<sequence length="405" mass="45166">MRLLCLSNGHGEDAIAVRILQALEQEGFSQIEALPIVGEGHAYAKLDIPVIGTVKTMPSGGFIYMDGQQLARDIQGGLVQLTWAQIKAVQAWAREGDRFILAVGDIVPLLFAWLSGAPYAFVATAKSEYYLRDEKGWLPRKSWWDDRLERWTDCIFQPWERWLMRRPQCKAVFPRDRITANILKRFDVPAFDLGNPMMDGLAWQNNTTDPSVLTIALIPGSRPPEVYDNWEIILRSLDGLLEHFRKPLQLITAVAPGLDSEKLHQILISYRWKRCEINHYKIGFGEKQATLELAPNRFAECLQRSQVAIAMAGTATEQFIGLGKPAIIIPGNGPQFTSAFAEAQTRLLGASVTLVEQPNQVAGALQSLLSDPDRLQTIAENGHRRMGEPGAAHRIATCLLEKMGS</sequence>
<name>A0A2T1DGM2_9CYAN</name>
<dbReference type="SUPFAM" id="SSF53756">
    <property type="entry name" value="UDP-Glycosyltransferase/glycogen phosphorylase"/>
    <property type="match status" value="1"/>
</dbReference>
<dbReference type="OrthoDB" id="29253at2"/>
<reference evidence="1 2" key="2">
    <citation type="submission" date="2018-03" db="EMBL/GenBank/DDBJ databases">
        <title>The ancient ancestry and fast evolution of plastids.</title>
        <authorList>
            <person name="Moore K.R."/>
            <person name="Magnabosco C."/>
            <person name="Momper L."/>
            <person name="Gold D.A."/>
            <person name="Bosak T."/>
            <person name="Fournier G.P."/>
        </authorList>
    </citation>
    <scope>NUCLEOTIDE SEQUENCE [LARGE SCALE GENOMIC DNA]</scope>
    <source>
        <strain evidence="1 2">ULC007</strain>
    </source>
</reference>
<keyword evidence="2" id="KW-1185">Reference proteome</keyword>
<evidence type="ECO:0000313" key="1">
    <source>
        <dbReference type="EMBL" id="PSB19642.1"/>
    </source>
</evidence>